<reference evidence="1 2" key="1">
    <citation type="submission" date="2016-07" db="EMBL/GenBank/DDBJ databases">
        <title>Pervasive Adenine N6-methylation of Active Genes in Fungi.</title>
        <authorList>
            <consortium name="DOE Joint Genome Institute"/>
            <person name="Mondo S.J."/>
            <person name="Dannebaum R.O."/>
            <person name="Kuo R.C."/>
            <person name="Labutti K."/>
            <person name="Haridas S."/>
            <person name="Kuo A."/>
            <person name="Salamov A."/>
            <person name="Ahrendt S.R."/>
            <person name="Lipzen A."/>
            <person name="Sullivan W."/>
            <person name="Andreopoulos W.B."/>
            <person name="Clum A."/>
            <person name="Lindquist E."/>
            <person name="Daum C."/>
            <person name="Ramamoorthy G.K."/>
            <person name="Gryganskyi A."/>
            <person name="Culley D."/>
            <person name="Magnuson J.K."/>
            <person name="James T.Y."/>
            <person name="O'Malley M.A."/>
            <person name="Stajich J.E."/>
            <person name="Spatafora J.W."/>
            <person name="Visel A."/>
            <person name="Grigoriev I.V."/>
        </authorList>
    </citation>
    <scope>NUCLEOTIDE SEQUENCE [LARGE SCALE GENOMIC DNA]</scope>
    <source>
        <strain evidence="1 2">NRRL 1336</strain>
    </source>
</reference>
<name>A0A1X2IFH0_9FUNG</name>
<protein>
    <submittedName>
        <fullName evidence="1">Uncharacterized protein</fullName>
    </submittedName>
</protein>
<proteinExistence type="predicted"/>
<evidence type="ECO:0000313" key="2">
    <source>
        <dbReference type="Proteomes" id="UP000193560"/>
    </source>
</evidence>
<accession>A0A1X2IFH0</accession>
<comment type="caution">
    <text evidence="1">The sequence shown here is derived from an EMBL/GenBank/DDBJ whole genome shotgun (WGS) entry which is preliminary data.</text>
</comment>
<evidence type="ECO:0000313" key="1">
    <source>
        <dbReference type="EMBL" id="ORZ15582.1"/>
    </source>
</evidence>
<organism evidence="1 2">
    <name type="scientific">Absidia repens</name>
    <dbReference type="NCBI Taxonomy" id="90262"/>
    <lineage>
        <taxon>Eukaryota</taxon>
        <taxon>Fungi</taxon>
        <taxon>Fungi incertae sedis</taxon>
        <taxon>Mucoromycota</taxon>
        <taxon>Mucoromycotina</taxon>
        <taxon>Mucoromycetes</taxon>
        <taxon>Mucorales</taxon>
        <taxon>Cunninghamellaceae</taxon>
        <taxon>Absidia</taxon>
    </lineage>
</organism>
<dbReference type="AlphaFoldDB" id="A0A1X2IFH0"/>
<sequence>MYHKVFLSDGKEFFSEYGSVYLPTFLIFYNQESTYTVISTHTQITLLFYFLRYLREKIAYMTPPKKEKAVVDAWKRGIVFTGGTLQKNNSTHLNGDESLVEGMRRNCFLKNPTVEPEMENIITAEFCGNCAASKISTWLTGWIQYKYSVTVSKRDDCISKNYNSTPDSSIQSPARNIFVSQCILPVRNGMKIHASKPVVLADRSFCMMSSLPRKFQNKSDPIQKAIFCQYRHPPAS</sequence>
<dbReference type="EMBL" id="MCGE01000012">
    <property type="protein sequence ID" value="ORZ15582.1"/>
    <property type="molecule type" value="Genomic_DNA"/>
</dbReference>
<gene>
    <name evidence="1" type="ORF">BCR42DRAFT_392562</name>
</gene>
<keyword evidence="2" id="KW-1185">Reference proteome</keyword>
<dbReference type="Proteomes" id="UP000193560">
    <property type="component" value="Unassembled WGS sequence"/>
</dbReference>